<protein>
    <submittedName>
        <fullName evidence="1">Uncharacterized protein</fullName>
    </submittedName>
</protein>
<dbReference type="EMBL" id="BOMS01000014">
    <property type="protein sequence ID" value="GIE64882.1"/>
    <property type="molecule type" value="Genomic_DNA"/>
</dbReference>
<name>A0ABQ4B2I3_9ACTN</name>
<keyword evidence="2" id="KW-1185">Reference proteome</keyword>
<dbReference type="Proteomes" id="UP000624709">
    <property type="component" value="Unassembled WGS sequence"/>
</dbReference>
<accession>A0ABQ4B2I3</accession>
<organism evidence="1 2">
    <name type="scientific">Actinoplanes palleronii</name>
    <dbReference type="NCBI Taxonomy" id="113570"/>
    <lineage>
        <taxon>Bacteria</taxon>
        <taxon>Bacillati</taxon>
        <taxon>Actinomycetota</taxon>
        <taxon>Actinomycetes</taxon>
        <taxon>Micromonosporales</taxon>
        <taxon>Micromonosporaceae</taxon>
        <taxon>Actinoplanes</taxon>
    </lineage>
</organism>
<sequence length="56" mass="6204">MANNAAKNMSSLESHTMVPTLTMFGLVNEWIRLLSMAAAVTGSLFPRRRSKVRRGP</sequence>
<evidence type="ECO:0000313" key="1">
    <source>
        <dbReference type="EMBL" id="GIE64882.1"/>
    </source>
</evidence>
<evidence type="ECO:0000313" key="2">
    <source>
        <dbReference type="Proteomes" id="UP000624709"/>
    </source>
</evidence>
<gene>
    <name evidence="1" type="ORF">Apa02nite_009900</name>
</gene>
<proteinExistence type="predicted"/>
<comment type="caution">
    <text evidence="1">The sequence shown here is derived from an EMBL/GenBank/DDBJ whole genome shotgun (WGS) entry which is preliminary data.</text>
</comment>
<reference evidence="1 2" key="1">
    <citation type="submission" date="2021-01" db="EMBL/GenBank/DDBJ databases">
        <title>Whole genome shotgun sequence of Actinoplanes palleronii NBRC 14916.</title>
        <authorList>
            <person name="Komaki H."/>
            <person name="Tamura T."/>
        </authorList>
    </citation>
    <scope>NUCLEOTIDE SEQUENCE [LARGE SCALE GENOMIC DNA]</scope>
    <source>
        <strain evidence="1 2">NBRC 14916</strain>
    </source>
</reference>